<keyword evidence="4" id="KW-1185">Reference proteome</keyword>
<dbReference type="NCBIfam" id="TIGR02899">
    <property type="entry name" value="spore_safA"/>
    <property type="match status" value="1"/>
</dbReference>
<feature type="region of interest" description="Disordered" evidence="1">
    <location>
        <begin position="239"/>
        <end position="262"/>
    </location>
</feature>
<feature type="compositionally biased region" description="Basic and acidic residues" evidence="1">
    <location>
        <begin position="239"/>
        <end position="254"/>
    </location>
</feature>
<dbReference type="Proteomes" id="UP000784880">
    <property type="component" value="Unassembled WGS sequence"/>
</dbReference>
<comment type="caution">
    <text evidence="3">The sequence shown here is derived from an EMBL/GenBank/DDBJ whole genome shotgun (WGS) entry which is preliminary data.</text>
</comment>
<feature type="compositionally biased region" description="Pro residues" evidence="1">
    <location>
        <begin position="87"/>
        <end position="96"/>
    </location>
</feature>
<dbReference type="Pfam" id="PF01476">
    <property type="entry name" value="LysM"/>
    <property type="match status" value="1"/>
</dbReference>
<feature type="compositionally biased region" description="Basic and acidic residues" evidence="1">
    <location>
        <begin position="55"/>
        <end position="85"/>
    </location>
</feature>
<dbReference type="PANTHER" id="PTHR33734:SF34">
    <property type="entry name" value="SPOIVD-ASSOCIATED FACTOR A"/>
    <property type="match status" value="1"/>
</dbReference>
<dbReference type="PANTHER" id="PTHR33734">
    <property type="entry name" value="LYSM DOMAIN-CONTAINING GPI-ANCHORED PROTEIN 2"/>
    <property type="match status" value="1"/>
</dbReference>
<evidence type="ECO:0000256" key="1">
    <source>
        <dbReference type="SAM" id="MobiDB-lite"/>
    </source>
</evidence>
<protein>
    <submittedName>
        <fullName evidence="3">SafA/ExsA family spore coat assembly protein</fullName>
    </submittedName>
</protein>
<reference evidence="3 4" key="1">
    <citation type="submission" date="2021-06" db="EMBL/GenBank/DDBJ databases">
        <title>Bacillus sp. RD4P76, an endophyte from a halophyte.</title>
        <authorList>
            <person name="Sun J.-Q."/>
        </authorList>
    </citation>
    <scope>NUCLEOTIDE SEQUENCE [LARGE SCALE GENOMIC DNA]</scope>
    <source>
        <strain evidence="3 4">CGMCC 1.15917</strain>
    </source>
</reference>
<proteinExistence type="predicted"/>
<feature type="region of interest" description="Disordered" evidence="1">
    <location>
        <begin position="134"/>
        <end position="165"/>
    </location>
</feature>
<feature type="domain" description="LysM" evidence="2">
    <location>
        <begin position="2"/>
        <end position="47"/>
    </location>
</feature>
<dbReference type="CDD" id="cd00118">
    <property type="entry name" value="LysM"/>
    <property type="match status" value="1"/>
</dbReference>
<evidence type="ECO:0000313" key="3">
    <source>
        <dbReference type="EMBL" id="MBU9713983.1"/>
    </source>
</evidence>
<evidence type="ECO:0000313" key="4">
    <source>
        <dbReference type="Proteomes" id="UP000784880"/>
    </source>
</evidence>
<dbReference type="InterPro" id="IPR014248">
    <property type="entry name" value="Spore_coat_assembly_SafA"/>
</dbReference>
<evidence type="ECO:0000259" key="2">
    <source>
        <dbReference type="PROSITE" id="PS51782"/>
    </source>
</evidence>
<dbReference type="InterPro" id="IPR018392">
    <property type="entry name" value="LysM"/>
</dbReference>
<dbReference type="SMART" id="SM00257">
    <property type="entry name" value="LysM"/>
    <property type="match status" value="1"/>
</dbReference>
<dbReference type="EMBL" id="JAHQCS010000160">
    <property type="protein sequence ID" value="MBU9713983.1"/>
    <property type="molecule type" value="Genomic_DNA"/>
</dbReference>
<feature type="compositionally biased region" description="Basic and acidic residues" evidence="1">
    <location>
        <begin position="134"/>
        <end position="152"/>
    </location>
</feature>
<feature type="region of interest" description="Disordered" evidence="1">
    <location>
        <begin position="48"/>
        <end position="97"/>
    </location>
</feature>
<organism evidence="3 4">
    <name type="scientific">Evansella tamaricis</name>
    <dbReference type="NCBI Taxonomy" id="2069301"/>
    <lineage>
        <taxon>Bacteria</taxon>
        <taxon>Bacillati</taxon>
        <taxon>Bacillota</taxon>
        <taxon>Bacilli</taxon>
        <taxon>Bacillales</taxon>
        <taxon>Bacillaceae</taxon>
        <taxon>Evansella</taxon>
    </lineage>
</organism>
<gene>
    <name evidence="3" type="primary">safA</name>
    <name evidence="3" type="ORF">KS419_19810</name>
</gene>
<dbReference type="PROSITE" id="PS51782">
    <property type="entry name" value="LYSM"/>
    <property type="match status" value="1"/>
</dbReference>
<sequence length="322" mass="36117">MRIHIVQKGDTLWKLAQKYGVDFEALKAANNQLSNPDLIMPGMKIKIPTNSIQPSKKEGYKEAPVKEMPKKEQTPPPSIKEEKEAPLPMPAPPQPAPSYHLQKTDMNFNIYKQQQAITAPPKMPKPKEAPLVKEKPVEKQPEFKKAPVEPKKVKPTTKPLPMKQQMPEDCYPVAPFMPCPPPCPPHGYHQGNPYGYGSMYQGVPAQGYQQHYGHPGMMPAAPGPAPHSVGMESNKVTGKEQWHSHGKDEQKQHQDTPNFGDVTANEYQNFSQNPYYPTGAVPAPHAGYGVPHFQGYGTYPYPYNNQPSSYGTWREQEEDEEN</sequence>
<accession>A0ABS6JK14</accession>
<name>A0ABS6JK14_9BACI</name>